<reference evidence="11" key="1">
    <citation type="journal article" date="2022" name="Int. J. Syst. Evol. Microbiol.">
        <title>Anaeromyxobacter oryzae sp. nov., Anaeromyxobacter diazotrophicus sp. nov. and Anaeromyxobacter paludicola sp. nov., isolated from paddy soils.</title>
        <authorList>
            <person name="Itoh H."/>
            <person name="Xu Z."/>
            <person name="Mise K."/>
            <person name="Masuda Y."/>
            <person name="Ushijima N."/>
            <person name="Hayakawa C."/>
            <person name="Shiratori Y."/>
            <person name="Senoo K."/>
        </authorList>
    </citation>
    <scope>NUCLEOTIDE SEQUENCE [LARGE SCALE GENOMIC DNA]</scope>
    <source>
        <strain evidence="11">Red630</strain>
    </source>
</reference>
<evidence type="ECO:0000256" key="7">
    <source>
        <dbReference type="ARBA" id="ARBA00023136"/>
    </source>
</evidence>
<name>A0ABM7XBC9_9BACT</name>
<evidence type="ECO:0000256" key="8">
    <source>
        <dbReference type="ARBA" id="ARBA00037998"/>
    </source>
</evidence>
<evidence type="ECO:0000313" key="10">
    <source>
        <dbReference type="EMBL" id="BDG09155.1"/>
    </source>
</evidence>
<dbReference type="Proteomes" id="UP001162734">
    <property type="component" value="Chromosome"/>
</dbReference>
<feature type="transmembrane region" description="Helical" evidence="9">
    <location>
        <begin position="236"/>
        <end position="258"/>
    </location>
</feature>
<dbReference type="InterPro" id="IPR001851">
    <property type="entry name" value="ABC_transp_permease"/>
</dbReference>
<evidence type="ECO:0000256" key="2">
    <source>
        <dbReference type="ARBA" id="ARBA00022448"/>
    </source>
</evidence>
<evidence type="ECO:0000256" key="4">
    <source>
        <dbReference type="ARBA" id="ARBA00022692"/>
    </source>
</evidence>
<dbReference type="Pfam" id="PF02653">
    <property type="entry name" value="BPD_transp_2"/>
    <property type="match status" value="1"/>
</dbReference>
<comment type="similarity">
    <text evidence="8">Belongs to the binding-protein-dependent transport system permease family. LivHM subfamily.</text>
</comment>
<evidence type="ECO:0000256" key="9">
    <source>
        <dbReference type="SAM" id="Phobius"/>
    </source>
</evidence>
<feature type="transmembrane region" description="Helical" evidence="9">
    <location>
        <begin position="279"/>
        <end position="299"/>
    </location>
</feature>
<feature type="transmembrane region" description="Helical" evidence="9">
    <location>
        <begin position="148"/>
        <end position="169"/>
    </location>
</feature>
<dbReference type="InterPro" id="IPR052157">
    <property type="entry name" value="BCAA_transport_permease"/>
</dbReference>
<proteinExistence type="inferred from homology"/>
<evidence type="ECO:0000256" key="5">
    <source>
        <dbReference type="ARBA" id="ARBA00022970"/>
    </source>
</evidence>
<dbReference type="PANTHER" id="PTHR11795:SF445">
    <property type="entry name" value="AMINO ACID ABC TRANSPORTER PERMEASE PROTEIN"/>
    <property type="match status" value="1"/>
</dbReference>
<keyword evidence="4 9" id="KW-0812">Transmembrane</keyword>
<feature type="transmembrane region" description="Helical" evidence="9">
    <location>
        <begin position="60"/>
        <end position="82"/>
    </location>
</feature>
<dbReference type="CDD" id="cd06582">
    <property type="entry name" value="TM_PBP1_LivH_like"/>
    <property type="match status" value="1"/>
</dbReference>
<gene>
    <name evidence="10" type="ORF">AMPC_22680</name>
</gene>
<accession>A0ABM7XBC9</accession>
<evidence type="ECO:0000256" key="3">
    <source>
        <dbReference type="ARBA" id="ARBA00022475"/>
    </source>
</evidence>
<keyword evidence="6 9" id="KW-1133">Transmembrane helix</keyword>
<evidence type="ECO:0000256" key="1">
    <source>
        <dbReference type="ARBA" id="ARBA00004651"/>
    </source>
</evidence>
<evidence type="ECO:0000313" key="11">
    <source>
        <dbReference type="Proteomes" id="UP001162734"/>
    </source>
</evidence>
<keyword evidence="5" id="KW-0029">Amino-acid transport</keyword>
<feature type="transmembrane region" description="Helical" evidence="9">
    <location>
        <begin position="6"/>
        <end position="24"/>
    </location>
</feature>
<organism evidence="10 11">
    <name type="scientific">Anaeromyxobacter paludicola</name>
    <dbReference type="NCBI Taxonomy" id="2918171"/>
    <lineage>
        <taxon>Bacteria</taxon>
        <taxon>Pseudomonadati</taxon>
        <taxon>Myxococcota</taxon>
        <taxon>Myxococcia</taxon>
        <taxon>Myxococcales</taxon>
        <taxon>Cystobacterineae</taxon>
        <taxon>Anaeromyxobacteraceae</taxon>
        <taxon>Anaeromyxobacter</taxon>
    </lineage>
</organism>
<dbReference type="PANTHER" id="PTHR11795">
    <property type="entry name" value="BRANCHED-CHAIN AMINO ACID TRANSPORT SYSTEM PERMEASE PROTEIN LIVH"/>
    <property type="match status" value="1"/>
</dbReference>
<sequence length="302" mass="31461">MQTLQLLWSGVAQGMIYALVAFGYNITFSTSRTLNFSLGNILMVGGVVGYVLYMTQGHPFLYPVAGVIAVGAVTGLVLHKVAVEPSLRTRSQHAWILATLAFGIILKNAAEVFWSTDDFKMRSPLGDAPLRLLGHRAADGSVQGGLGIYPQEILIIAVSLAIVAGVEFLKRRTLLGKAVVAVSEDKETASLMGVDQKKVILGSFALSAAIAAVGGLLVAPITLVSATMGTVLGVKAYSASIIGGLESGLGAVVGGLVIGLSEALTARFVSTGYKDIPGFAFLILLLLFKPSGLFGKAAIRKV</sequence>
<evidence type="ECO:0000256" key="6">
    <source>
        <dbReference type="ARBA" id="ARBA00022989"/>
    </source>
</evidence>
<keyword evidence="11" id="KW-1185">Reference proteome</keyword>
<dbReference type="RefSeq" id="WP_248340854.1">
    <property type="nucleotide sequence ID" value="NZ_AP025592.1"/>
</dbReference>
<keyword evidence="2" id="KW-0813">Transport</keyword>
<protein>
    <submittedName>
        <fullName evidence="10">Branched-chain amino acid ABC transporter permease</fullName>
    </submittedName>
</protein>
<feature type="transmembrane region" description="Helical" evidence="9">
    <location>
        <begin position="199"/>
        <end position="224"/>
    </location>
</feature>
<comment type="subcellular location">
    <subcellularLocation>
        <location evidence="1">Cell membrane</location>
        <topology evidence="1">Multi-pass membrane protein</topology>
    </subcellularLocation>
</comment>
<feature type="transmembrane region" description="Helical" evidence="9">
    <location>
        <begin position="36"/>
        <end position="54"/>
    </location>
</feature>
<dbReference type="EMBL" id="AP025592">
    <property type="protein sequence ID" value="BDG09155.1"/>
    <property type="molecule type" value="Genomic_DNA"/>
</dbReference>
<feature type="transmembrane region" description="Helical" evidence="9">
    <location>
        <begin position="94"/>
        <end position="114"/>
    </location>
</feature>
<keyword evidence="7 9" id="KW-0472">Membrane</keyword>
<keyword evidence="3" id="KW-1003">Cell membrane</keyword>